<name>A0A1D8S453_9EURY</name>
<dbReference type="AlphaFoldDB" id="A0A1D8S453"/>
<dbReference type="RefSeq" id="WP_070364849.1">
    <property type="nucleotide sequence ID" value="NZ_CP016070.1"/>
</dbReference>
<dbReference type="KEGG" id="halh:HTSR_0947"/>
<gene>
    <name evidence="2" type="ORF">HTSR_0947</name>
</gene>
<dbReference type="EMBL" id="CP016070">
    <property type="protein sequence ID" value="AOW80132.1"/>
    <property type="molecule type" value="Genomic_DNA"/>
</dbReference>
<proteinExistence type="predicted"/>
<evidence type="ECO:0000313" key="2">
    <source>
        <dbReference type="EMBL" id="AOW80132.1"/>
    </source>
</evidence>
<protein>
    <submittedName>
        <fullName evidence="2">Uncharacterized protein</fullName>
    </submittedName>
</protein>
<sequence>MIEADPLTILTVATDAGQTLLQAGPPSDLPAQVPDFVTELLDTVRNSTGEGGLGETISELTPGGSEHAGAAGQGAGAGAENASK</sequence>
<dbReference type="Proteomes" id="UP000185608">
    <property type="component" value="Chromosome"/>
</dbReference>
<evidence type="ECO:0000313" key="3">
    <source>
        <dbReference type="Proteomes" id="UP000185608"/>
    </source>
</evidence>
<evidence type="ECO:0000256" key="1">
    <source>
        <dbReference type="SAM" id="MobiDB-lite"/>
    </source>
</evidence>
<feature type="region of interest" description="Disordered" evidence="1">
    <location>
        <begin position="60"/>
        <end position="84"/>
    </location>
</feature>
<organism evidence="2 3">
    <name type="scientific">Halodesulfurarchaeum formicicum</name>
    <dbReference type="NCBI Taxonomy" id="1873524"/>
    <lineage>
        <taxon>Archaea</taxon>
        <taxon>Methanobacteriati</taxon>
        <taxon>Methanobacteriota</taxon>
        <taxon>Stenosarchaea group</taxon>
        <taxon>Halobacteria</taxon>
        <taxon>Halobacteriales</taxon>
        <taxon>Halobacteriaceae</taxon>
        <taxon>Halodesulfurarchaeum</taxon>
    </lineage>
</organism>
<reference evidence="2 3" key="1">
    <citation type="submission" date="2016-06" db="EMBL/GenBank/DDBJ databases">
        <title>Discovery of anaerobic lithoheterotrophic haloarchaeon capable of sulfur respiration by hydrogen and formate.</title>
        <authorList>
            <person name="Sorokin D.Y."/>
            <person name="Kublanov I.V."/>
            <person name="Roman P."/>
            <person name="Sinninghe Damste J.S."/>
            <person name="Golyshin P.N."/>
            <person name="Rojo D."/>
            <person name="Ciordia S."/>
            <person name="Mena Md.C."/>
            <person name="Ferrer M."/>
            <person name="Smedile F."/>
            <person name="Messina E."/>
            <person name="La Cono V."/>
            <person name="Yakimov M.M."/>
        </authorList>
    </citation>
    <scope>NUCLEOTIDE SEQUENCE [LARGE SCALE GENOMIC DNA]</scope>
    <source>
        <strain evidence="2 3">HTSR1</strain>
    </source>
</reference>
<dbReference type="GeneID" id="29828948"/>
<accession>A0A1D8S453</accession>
<dbReference type="STRING" id="1873524.HSR6_0948"/>